<dbReference type="Proteomes" id="UP000220034">
    <property type="component" value="Unassembled WGS sequence"/>
</dbReference>
<feature type="region of interest" description="Disordered" evidence="2">
    <location>
        <begin position="71"/>
        <end position="93"/>
    </location>
</feature>
<keyword evidence="1" id="KW-0175">Coiled coil</keyword>
<feature type="compositionally biased region" description="Polar residues" evidence="2">
    <location>
        <begin position="71"/>
        <end position="90"/>
    </location>
</feature>
<evidence type="ECO:0000256" key="1">
    <source>
        <dbReference type="SAM" id="Coils"/>
    </source>
</evidence>
<keyword evidence="4" id="KW-1185">Reference proteome</keyword>
<sequence>AEDMKRLETRQASLETAMAQEAEAIEKEKQAVRAERQQAQDRLAAARRAKESFDLGVTAIEAVLVETENETLTYDPNTGKTTMQDPTPVQNAPPKLRTQIVQLAKRLAFVESRLFARIFRLDEQISRLRAFLERNDVDRQAKRDAQQIIDDVASDEPEMR</sequence>
<feature type="non-terminal residue" evidence="3">
    <location>
        <position position="1"/>
    </location>
</feature>
<evidence type="ECO:0000256" key="2">
    <source>
        <dbReference type="SAM" id="MobiDB-lite"/>
    </source>
</evidence>
<evidence type="ECO:0000313" key="3">
    <source>
        <dbReference type="EMBL" id="SOH95332.1"/>
    </source>
</evidence>
<name>A0A2C9CVN7_9RHOB</name>
<reference evidence="4" key="1">
    <citation type="submission" date="2017-09" db="EMBL/GenBank/DDBJ databases">
        <authorList>
            <person name="Varghese N."/>
            <person name="Submissions S."/>
        </authorList>
    </citation>
    <scope>NUCLEOTIDE SEQUENCE [LARGE SCALE GENOMIC DNA]</scope>
    <source>
        <strain evidence="4">C7</strain>
    </source>
</reference>
<organism evidence="3 4">
    <name type="scientific">Pontivivens marinum</name>
    <dbReference type="NCBI Taxonomy" id="1690039"/>
    <lineage>
        <taxon>Bacteria</taxon>
        <taxon>Pseudomonadati</taxon>
        <taxon>Pseudomonadota</taxon>
        <taxon>Alphaproteobacteria</taxon>
        <taxon>Rhodobacterales</taxon>
        <taxon>Paracoccaceae</taxon>
        <taxon>Pontivivens</taxon>
    </lineage>
</organism>
<dbReference type="EMBL" id="OCTN01000010">
    <property type="protein sequence ID" value="SOH95332.1"/>
    <property type="molecule type" value="Genomic_DNA"/>
</dbReference>
<gene>
    <name evidence="3" type="ORF">SAMN06273572_1101</name>
</gene>
<protein>
    <submittedName>
        <fullName evidence="3">Uncharacterized protein</fullName>
    </submittedName>
</protein>
<accession>A0A2C9CVN7</accession>
<dbReference type="AlphaFoldDB" id="A0A2C9CVN7"/>
<feature type="coiled-coil region" evidence="1">
    <location>
        <begin position="4"/>
        <end position="49"/>
    </location>
</feature>
<proteinExistence type="predicted"/>
<dbReference type="RefSeq" id="WP_180956037.1">
    <property type="nucleotide sequence ID" value="NZ_OCTN01000010.1"/>
</dbReference>
<evidence type="ECO:0000313" key="4">
    <source>
        <dbReference type="Proteomes" id="UP000220034"/>
    </source>
</evidence>